<dbReference type="AlphaFoldDB" id="A0A7Z0GJD6"/>
<evidence type="ECO:0000259" key="6">
    <source>
        <dbReference type="Pfam" id="PF01694"/>
    </source>
</evidence>
<feature type="transmembrane region" description="Helical" evidence="5">
    <location>
        <begin position="202"/>
        <end position="220"/>
    </location>
</feature>
<evidence type="ECO:0000256" key="2">
    <source>
        <dbReference type="ARBA" id="ARBA00022692"/>
    </source>
</evidence>
<dbReference type="SUPFAM" id="SSF144091">
    <property type="entry name" value="Rhomboid-like"/>
    <property type="match status" value="1"/>
</dbReference>
<evidence type="ECO:0000256" key="1">
    <source>
        <dbReference type="ARBA" id="ARBA00004141"/>
    </source>
</evidence>
<sequence>MRRRSTPVPSGSDPQGSDSWGSLWKDARRHALRTFAPVLIPLVLMWGFYIVKLATGNWINIALSLDARSVSGLVGILFMPLLHGGFSHLLGNTFSWLILGGMTALLDRRFLLIMGLIWLLTGAILWVIGTPWLCHAPDGYDCVRRHVGASGVIYGFGAFLVAYGFLTRRISAILVALFVLLFHGLSMLAGILPLTAGSGVSWTGHLSGAIAGVVVAFLMTKEARAARAARASP</sequence>
<feature type="domain" description="Peptidase S54 rhomboid" evidence="6">
    <location>
        <begin position="74"/>
        <end position="220"/>
    </location>
</feature>
<dbReference type="EMBL" id="JACCFY010000001">
    <property type="protein sequence ID" value="NYJ77072.1"/>
    <property type="molecule type" value="Genomic_DNA"/>
</dbReference>
<feature type="transmembrane region" description="Helical" evidence="5">
    <location>
        <begin position="110"/>
        <end position="128"/>
    </location>
</feature>
<keyword evidence="4 5" id="KW-0472">Membrane</keyword>
<dbReference type="PANTHER" id="PTHR43066:SF11">
    <property type="entry name" value="PEPTIDASE S54 RHOMBOID DOMAIN-CONTAINING PROTEIN"/>
    <property type="match status" value="1"/>
</dbReference>
<name>A0A7Z0GJD6_9MICC</name>
<feature type="transmembrane region" description="Helical" evidence="5">
    <location>
        <begin position="148"/>
        <end position="166"/>
    </location>
</feature>
<keyword evidence="7" id="KW-0645">Protease</keyword>
<evidence type="ECO:0000313" key="7">
    <source>
        <dbReference type="EMBL" id="NYJ77072.1"/>
    </source>
</evidence>
<feature type="transmembrane region" description="Helical" evidence="5">
    <location>
        <begin position="173"/>
        <end position="196"/>
    </location>
</feature>
<keyword evidence="7" id="KW-0378">Hydrolase</keyword>
<protein>
    <submittedName>
        <fullName evidence="7">Membrane associated rhomboid family serine protease</fullName>
    </submittedName>
</protein>
<comment type="caution">
    <text evidence="7">The sequence shown here is derived from an EMBL/GenBank/DDBJ whole genome shotgun (WGS) entry which is preliminary data.</text>
</comment>
<dbReference type="Gene3D" id="1.20.1540.10">
    <property type="entry name" value="Rhomboid-like"/>
    <property type="match status" value="1"/>
</dbReference>
<dbReference type="InterPro" id="IPR035952">
    <property type="entry name" value="Rhomboid-like_sf"/>
</dbReference>
<proteinExistence type="predicted"/>
<keyword evidence="2 5" id="KW-0812">Transmembrane</keyword>
<dbReference type="Pfam" id="PF01694">
    <property type="entry name" value="Rhomboid"/>
    <property type="match status" value="1"/>
</dbReference>
<evidence type="ECO:0000313" key="8">
    <source>
        <dbReference type="Proteomes" id="UP000535437"/>
    </source>
</evidence>
<dbReference type="Proteomes" id="UP000535437">
    <property type="component" value="Unassembled WGS sequence"/>
</dbReference>
<keyword evidence="3 5" id="KW-1133">Transmembrane helix</keyword>
<evidence type="ECO:0000256" key="4">
    <source>
        <dbReference type="ARBA" id="ARBA00023136"/>
    </source>
</evidence>
<dbReference type="GO" id="GO:0004252">
    <property type="term" value="F:serine-type endopeptidase activity"/>
    <property type="evidence" value="ECO:0007669"/>
    <property type="project" value="InterPro"/>
</dbReference>
<comment type="subcellular location">
    <subcellularLocation>
        <location evidence="1">Membrane</location>
        <topology evidence="1">Multi-pass membrane protein</topology>
    </subcellularLocation>
</comment>
<organism evidence="7 8">
    <name type="scientific">Nesterenkonia xinjiangensis</name>
    <dbReference type="NCBI Taxonomy" id="225327"/>
    <lineage>
        <taxon>Bacteria</taxon>
        <taxon>Bacillati</taxon>
        <taxon>Actinomycetota</taxon>
        <taxon>Actinomycetes</taxon>
        <taxon>Micrococcales</taxon>
        <taxon>Micrococcaceae</taxon>
        <taxon>Nesterenkonia</taxon>
    </lineage>
</organism>
<evidence type="ECO:0000256" key="3">
    <source>
        <dbReference type="ARBA" id="ARBA00022989"/>
    </source>
</evidence>
<dbReference type="PANTHER" id="PTHR43066">
    <property type="entry name" value="RHOMBOID-RELATED PROTEIN"/>
    <property type="match status" value="1"/>
</dbReference>
<keyword evidence="8" id="KW-1185">Reference proteome</keyword>
<reference evidence="7 8" key="1">
    <citation type="submission" date="2020-07" db="EMBL/GenBank/DDBJ databases">
        <title>Sequencing the genomes of 1000 actinobacteria strains.</title>
        <authorList>
            <person name="Klenk H.-P."/>
        </authorList>
    </citation>
    <scope>NUCLEOTIDE SEQUENCE [LARGE SCALE GENOMIC DNA]</scope>
    <source>
        <strain evidence="7 8">DSM 15475</strain>
    </source>
</reference>
<dbReference type="RefSeq" id="WP_179540605.1">
    <property type="nucleotide sequence ID" value="NZ_JACCFY010000001.1"/>
</dbReference>
<dbReference type="InterPro" id="IPR022764">
    <property type="entry name" value="Peptidase_S54_rhomboid_dom"/>
</dbReference>
<dbReference type="GO" id="GO:0016020">
    <property type="term" value="C:membrane"/>
    <property type="evidence" value="ECO:0007669"/>
    <property type="project" value="UniProtKB-SubCell"/>
</dbReference>
<evidence type="ECO:0000256" key="5">
    <source>
        <dbReference type="SAM" id="Phobius"/>
    </source>
</evidence>
<accession>A0A7Z0GJD6</accession>
<feature type="transmembrane region" description="Helical" evidence="5">
    <location>
        <begin position="71"/>
        <end position="98"/>
    </location>
</feature>
<gene>
    <name evidence="7" type="ORF">HNR09_000483</name>
</gene>
<feature type="transmembrane region" description="Helical" evidence="5">
    <location>
        <begin position="31"/>
        <end position="51"/>
    </location>
</feature>
<dbReference type="GO" id="GO:0006508">
    <property type="term" value="P:proteolysis"/>
    <property type="evidence" value="ECO:0007669"/>
    <property type="project" value="UniProtKB-KW"/>
</dbReference>